<dbReference type="SMART" id="SM00256">
    <property type="entry name" value="FBOX"/>
    <property type="match status" value="1"/>
</dbReference>
<dbReference type="GeneID" id="190001"/>
<organism evidence="2 3">
    <name type="scientific">Caenorhabditis elegans</name>
    <dbReference type="NCBI Taxonomy" id="6239"/>
    <lineage>
        <taxon>Eukaryota</taxon>
        <taxon>Metazoa</taxon>
        <taxon>Ecdysozoa</taxon>
        <taxon>Nematoda</taxon>
        <taxon>Chromadorea</taxon>
        <taxon>Rhabditida</taxon>
        <taxon>Rhabditina</taxon>
        <taxon>Rhabditomorpha</taxon>
        <taxon>Rhabditoidea</taxon>
        <taxon>Rhabditidae</taxon>
        <taxon>Peloderinae</taxon>
        <taxon>Caenorhabditis</taxon>
    </lineage>
</organism>
<dbReference type="InterPro" id="IPR002900">
    <property type="entry name" value="DUF38/FTH_CAE_spp"/>
</dbReference>
<dbReference type="AlphaFoldDB" id="Q9XWD4"/>
<dbReference type="Proteomes" id="UP000001940">
    <property type="component" value="Chromosome I"/>
</dbReference>
<dbReference type="InParanoid" id="Q9XWD4"/>
<sequence length="438" mass="50889">MTRMVGIDGSRQDRYLRINYYFFSGHFLFIVDQFRKLNPVGHFILPDSSALRAAPTATTTAPTSPTASTVTTKKRIIYKFLKAYDTFCEVLGDDFMEYREFDFWYYKIGNGDANLTCKMSYNPKSPIFTDFPDTVVHTVLEKLLPAERMVVRNVSKKLRNLFDERYRVIKNVYMQVQDEEAILFFENHEELEKTFSCNGNDGNEKYLEIALEKVAKFTKNHKLEEFEVHFDDEAGEKHRWGLYDDVSDMFKASKAVLNTKKFSIELLRPDDAKAAFSHFKPGNLEDIEIEYFCTGYKYPKYPRCPRYDDDSDDSFEDNMGMYEQLTELAHWQKAKKVKIGVDDSLDFSIEALFHLENFEISLNKFTKNDAIKIRDVLLQTAHFQSGIITFSKDPGGTNMLKVFNPKYSGGENGPIIYKTKDSRFEIGLGYSSIEFKRI</sequence>
<dbReference type="IntAct" id="Q9XWD4">
    <property type="interactions" value="1"/>
</dbReference>
<gene>
    <name evidence="2 4" type="primary">fbxa-216</name>
    <name evidence="2" type="ORF">CELE_Y47H9C.10</name>
    <name evidence="4" type="ORF">Y47H9C.10</name>
</gene>
<dbReference type="CTD" id="190001"/>
<dbReference type="OrthoDB" id="616263at2759"/>
<reference evidence="2 3" key="1">
    <citation type="journal article" date="1998" name="Science">
        <title>Genome sequence of the nematode C. elegans: a platform for investigating biology.</title>
        <authorList>
            <consortium name="The C. elegans sequencing consortium"/>
            <person name="Sulson J.E."/>
            <person name="Waterston R."/>
        </authorList>
    </citation>
    <scope>NUCLEOTIDE SEQUENCE [LARGE SCALE GENOMIC DNA]</scope>
    <source>
        <strain evidence="2 3">Bristol N2</strain>
    </source>
</reference>
<evidence type="ECO:0000313" key="3">
    <source>
        <dbReference type="Proteomes" id="UP000001940"/>
    </source>
</evidence>
<dbReference type="HOGENOM" id="CLU_030831_3_2_1"/>
<dbReference type="PROSITE" id="PS50181">
    <property type="entry name" value="FBOX"/>
    <property type="match status" value="1"/>
</dbReference>
<dbReference type="PhylomeDB" id="Q9XWD4"/>
<name>Q9XWD4_CAEEL</name>
<feature type="domain" description="F-box" evidence="1">
    <location>
        <begin position="125"/>
        <end position="176"/>
    </location>
</feature>
<dbReference type="InterPro" id="IPR001810">
    <property type="entry name" value="F-box_dom"/>
</dbReference>
<dbReference type="AGR" id="WB:WBGene00012953"/>
<proteinExistence type="predicted"/>
<dbReference type="FunCoup" id="Q9XWD4">
    <property type="interactions" value="4"/>
</dbReference>
<protein>
    <submittedName>
        <fullName evidence="2">F-box domain-containing protein</fullName>
    </submittedName>
</protein>
<dbReference type="UCSC" id="Y47H9C.10">
    <property type="organism name" value="c. elegans"/>
</dbReference>
<dbReference type="EMBL" id="BX284601">
    <property type="protein sequence ID" value="CAA21741.4"/>
    <property type="molecule type" value="Genomic_DNA"/>
</dbReference>
<dbReference type="Bgee" id="WBGene00012953">
    <property type="expression patterns" value="Expressed in germ line (C elegans) and 4 other cell types or tissues"/>
</dbReference>
<evidence type="ECO:0000313" key="4">
    <source>
        <dbReference type="WormBase" id="Y47H9C.10"/>
    </source>
</evidence>
<dbReference type="RefSeq" id="NP_001364570.1">
    <property type="nucleotide sequence ID" value="NM_001377646.1"/>
</dbReference>
<dbReference type="PANTHER" id="PTHR23015:SF4">
    <property type="entry name" value="DUF38 DOMAIN-CONTAINING PROTEIN-RELATED"/>
    <property type="match status" value="1"/>
</dbReference>
<dbReference type="CDD" id="cd22150">
    <property type="entry name" value="F-box_CeFBXA-like"/>
    <property type="match status" value="1"/>
</dbReference>
<dbReference type="InterPro" id="IPR041426">
    <property type="entry name" value="Mos1_HTH"/>
</dbReference>
<dbReference type="Pfam" id="PF17906">
    <property type="entry name" value="HTH_48"/>
    <property type="match status" value="1"/>
</dbReference>
<accession>Q9XWD4</accession>
<evidence type="ECO:0000313" key="2">
    <source>
        <dbReference type="EMBL" id="CAA21741.4"/>
    </source>
</evidence>
<dbReference type="PaxDb" id="6239-Y47H9C.10"/>
<keyword evidence="3" id="KW-1185">Reference proteome</keyword>
<dbReference type="PANTHER" id="PTHR23015">
    <property type="entry name" value="UNCHARACTERIZED C.ELEGANS PROTEIN"/>
    <property type="match status" value="1"/>
</dbReference>
<dbReference type="WormBase" id="Y47H9C.10">
    <property type="protein sequence ID" value="CE53840"/>
    <property type="gene ID" value="WBGene00012953"/>
    <property type="gene designation" value="fbxa-216"/>
</dbReference>
<dbReference type="InterPro" id="IPR040161">
    <property type="entry name" value="FB224"/>
</dbReference>
<evidence type="ECO:0000259" key="1">
    <source>
        <dbReference type="PROSITE" id="PS50181"/>
    </source>
</evidence>
<dbReference type="KEGG" id="cel:CELE_Y47H9C.10"/>
<dbReference type="Pfam" id="PF01827">
    <property type="entry name" value="FTH"/>
    <property type="match status" value="1"/>
</dbReference>